<keyword evidence="9" id="KW-0496">Mitochondrion</keyword>
<dbReference type="RefSeq" id="XP_025555801.1">
    <property type="nucleotide sequence ID" value="XM_025691415.1"/>
</dbReference>
<keyword evidence="6 12" id="KW-0479">Metal-binding</keyword>
<dbReference type="PANTHER" id="PTHR11404">
    <property type="entry name" value="SUPEROXIDE DISMUTASE 2"/>
    <property type="match status" value="1"/>
</dbReference>
<feature type="binding site" evidence="12">
    <location>
        <position position="154"/>
    </location>
    <ligand>
        <name>Mn(2+)</name>
        <dbReference type="ChEBI" id="CHEBI:29035"/>
    </ligand>
</feature>
<sequence>SFQALEPIISEQIMHLHHTKHHQTYITNLNAALEAQATALAANDVPSLLSIQQKLTFNGGGHINHSLFWRNLAPHGSPATDIAASAPRLKAALEQQWGSVEQFTRAFGALLLSLQGSGWGWLVCVGGPAGKLELVSTKDQDPVVGGKVPVLGVDMWEHAYYLQYLNNKAGYVERIWEVVNWVEAEERYTKGVDGAALLKL</sequence>
<keyword evidence="8 13" id="KW-0560">Oxidoreductase</keyword>
<dbReference type="PRINTS" id="PR01703">
    <property type="entry name" value="MNSODISMTASE"/>
</dbReference>
<evidence type="ECO:0000259" key="15">
    <source>
        <dbReference type="Pfam" id="PF02777"/>
    </source>
</evidence>
<evidence type="ECO:0000256" key="11">
    <source>
        <dbReference type="ARBA" id="ARBA00049204"/>
    </source>
</evidence>
<dbReference type="GO" id="GO:0030145">
    <property type="term" value="F:manganese ion binding"/>
    <property type="evidence" value="ECO:0007669"/>
    <property type="project" value="TreeGrafter"/>
</dbReference>
<protein>
    <recommendedName>
        <fullName evidence="13">Superoxide dismutase</fullName>
        <ecNumber evidence="13">1.15.1.1</ecNumber>
    </recommendedName>
</protein>
<dbReference type="InterPro" id="IPR036314">
    <property type="entry name" value="SOD_C_sf"/>
</dbReference>
<keyword evidence="10" id="KW-0464">Manganese</keyword>
<dbReference type="FunFam" id="3.55.40.20:FF:000004">
    <property type="entry name" value="Superoxide dismutase [Fe]"/>
    <property type="match status" value="1"/>
</dbReference>
<comment type="function">
    <text evidence="13">Destroys radicals which are normally produced within the cells and which are toxic to biological systems.</text>
</comment>
<dbReference type="InterPro" id="IPR001189">
    <property type="entry name" value="Mn/Fe_SOD"/>
</dbReference>
<feature type="binding site" evidence="12">
    <location>
        <position position="65"/>
    </location>
    <ligand>
        <name>Mn(2+)</name>
        <dbReference type="ChEBI" id="CHEBI:29035"/>
    </ligand>
</feature>
<keyword evidence="17" id="KW-1185">Reference proteome</keyword>
<dbReference type="InterPro" id="IPR019832">
    <property type="entry name" value="Mn/Fe_SOD_C"/>
</dbReference>
<evidence type="ECO:0000256" key="8">
    <source>
        <dbReference type="ARBA" id="ARBA00023002"/>
    </source>
</evidence>
<dbReference type="SUPFAM" id="SSF46609">
    <property type="entry name" value="Fe,Mn superoxide dismutase (SOD), N-terminal domain"/>
    <property type="match status" value="1"/>
</dbReference>
<dbReference type="GO" id="GO:0004784">
    <property type="term" value="F:superoxide dismutase activity"/>
    <property type="evidence" value="ECO:0007669"/>
    <property type="project" value="UniProtKB-EC"/>
</dbReference>
<dbReference type="InterPro" id="IPR019831">
    <property type="entry name" value="Mn/Fe_SOD_N"/>
</dbReference>
<comment type="function">
    <text evidence="2">Destroys superoxide anion radicals which are normally produced within the cells and which are toxic to biological systems.</text>
</comment>
<dbReference type="GO" id="GO:0005759">
    <property type="term" value="C:mitochondrial matrix"/>
    <property type="evidence" value="ECO:0007669"/>
    <property type="project" value="UniProtKB-SubCell"/>
</dbReference>
<dbReference type="PIRSF" id="PIRSF000349">
    <property type="entry name" value="SODismutase"/>
    <property type="match status" value="1"/>
</dbReference>
<evidence type="ECO:0000313" key="17">
    <source>
        <dbReference type="Proteomes" id="UP000248961"/>
    </source>
</evidence>
<comment type="subcellular location">
    <subcellularLocation>
        <location evidence="3">Mitochondrion matrix</location>
    </subcellularLocation>
</comment>
<dbReference type="Proteomes" id="UP000248961">
    <property type="component" value="Unassembled WGS sequence"/>
</dbReference>
<dbReference type="SUPFAM" id="SSF54719">
    <property type="entry name" value="Fe,Mn superoxide dismutase (SOD), C-terminal domain"/>
    <property type="match status" value="1"/>
</dbReference>
<evidence type="ECO:0000256" key="5">
    <source>
        <dbReference type="ARBA" id="ARBA00011881"/>
    </source>
</evidence>
<dbReference type="VEuPathDB" id="FungiDB:BO97DRAFT_334840"/>
<evidence type="ECO:0000256" key="7">
    <source>
        <dbReference type="ARBA" id="ARBA00022946"/>
    </source>
</evidence>
<dbReference type="Pfam" id="PF00081">
    <property type="entry name" value="Sod_Fe_N"/>
    <property type="match status" value="1"/>
</dbReference>
<accession>A0A395I904</accession>
<evidence type="ECO:0000256" key="4">
    <source>
        <dbReference type="ARBA" id="ARBA00008714"/>
    </source>
</evidence>
<dbReference type="PROSITE" id="PS00088">
    <property type="entry name" value="SOD_MN"/>
    <property type="match status" value="1"/>
</dbReference>
<evidence type="ECO:0000256" key="1">
    <source>
        <dbReference type="ARBA" id="ARBA00001936"/>
    </source>
</evidence>
<name>A0A395I904_ASPHC</name>
<comment type="catalytic activity">
    <reaction evidence="11 13">
        <text>2 superoxide + 2 H(+) = H2O2 + O2</text>
        <dbReference type="Rhea" id="RHEA:20696"/>
        <dbReference type="ChEBI" id="CHEBI:15378"/>
        <dbReference type="ChEBI" id="CHEBI:15379"/>
        <dbReference type="ChEBI" id="CHEBI:16240"/>
        <dbReference type="ChEBI" id="CHEBI:18421"/>
        <dbReference type="EC" id="1.15.1.1"/>
    </reaction>
</comment>
<evidence type="ECO:0000256" key="13">
    <source>
        <dbReference type="RuleBase" id="RU000414"/>
    </source>
</evidence>
<dbReference type="EC" id="1.15.1.1" evidence="13"/>
<comment type="cofactor">
    <cofactor evidence="1">
        <name>Mn(2+)</name>
        <dbReference type="ChEBI" id="CHEBI:29035"/>
    </cofactor>
</comment>
<dbReference type="AlphaFoldDB" id="A0A395I904"/>
<evidence type="ECO:0000256" key="12">
    <source>
        <dbReference type="PIRSR" id="PIRSR000349-1"/>
    </source>
</evidence>
<evidence type="ECO:0000313" key="16">
    <source>
        <dbReference type="EMBL" id="RAL16647.1"/>
    </source>
</evidence>
<evidence type="ECO:0000256" key="10">
    <source>
        <dbReference type="ARBA" id="ARBA00023211"/>
    </source>
</evidence>
<dbReference type="InterPro" id="IPR050265">
    <property type="entry name" value="Fe/Mn_Superoxide_Dismutase"/>
</dbReference>
<evidence type="ECO:0000256" key="9">
    <source>
        <dbReference type="ARBA" id="ARBA00023128"/>
    </source>
</evidence>
<feature type="domain" description="Manganese/iron superoxide dismutase C-terminal" evidence="15">
    <location>
        <begin position="88"/>
        <end position="187"/>
    </location>
</feature>
<dbReference type="GeneID" id="37195704"/>
<gene>
    <name evidence="16" type="ORF">BO97DRAFT_334840</name>
</gene>
<dbReference type="PANTHER" id="PTHR11404:SF29">
    <property type="entry name" value="SUPEROXIDE DISMUTASE"/>
    <property type="match status" value="1"/>
</dbReference>
<feature type="non-terminal residue" evidence="16">
    <location>
        <position position="1"/>
    </location>
</feature>
<proteinExistence type="inferred from homology"/>
<keyword evidence="7" id="KW-0809">Transit peptide</keyword>
<dbReference type="EMBL" id="KZ824268">
    <property type="protein sequence ID" value="RAL16647.1"/>
    <property type="molecule type" value="Genomic_DNA"/>
</dbReference>
<dbReference type="InterPro" id="IPR036324">
    <property type="entry name" value="Mn/Fe_SOD_N_sf"/>
</dbReference>
<comment type="similarity">
    <text evidence="4 13">Belongs to the iron/manganese superoxide dismutase family.</text>
</comment>
<evidence type="ECO:0000256" key="6">
    <source>
        <dbReference type="ARBA" id="ARBA00022723"/>
    </source>
</evidence>
<dbReference type="OrthoDB" id="239262at2759"/>
<dbReference type="Pfam" id="PF02777">
    <property type="entry name" value="Sod_Fe_C"/>
    <property type="match status" value="1"/>
</dbReference>
<dbReference type="STRING" id="1450537.A0A395I904"/>
<evidence type="ECO:0000259" key="14">
    <source>
        <dbReference type="Pfam" id="PF00081"/>
    </source>
</evidence>
<dbReference type="Gene3D" id="1.10.287.990">
    <property type="entry name" value="Fe,Mn superoxide dismutase (SOD) domain"/>
    <property type="match status" value="1"/>
</dbReference>
<dbReference type="FunFam" id="1.10.287.990:FF:000001">
    <property type="entry name" value="Superoxide dismutase"/>
    <property type="match status" value="1"/>
</dbReference>
<dbReference type="InterPro" id="IPR019833">
    <property type="entry name" value="Mn/Fe_SOD_BS"/>
</dbReference>
<dbReference type="Gene3D" id="3.55.40.20">
    <property type="entry name" value="Iron/manganese superoxide dismutase, C-terminal domain"/>
    <property type="match status" value="1"/>
</dbReference>
<comment type="subunit">
    <text evidence="5">Homotetramer.</text>
</comment>
<feature type="binding site" evidence="12">
    <location>
        <position position="158"/>
    </location>
    <ligand>
        <name>Mn(2+)</name>
        <dbReference type="ChEBI" id="CHEBI:29035"/>
    </ligand>
</feature>
<evidence type="ECO:0000256" key="3">
    <source>
        <dbReference type="ARBA" id="ARBA00004305"/>
    </source>
</evidence>
<feature type="binding site" evidence="12">
    <location>
        <position position="17"/>
    </location>
    <ligand>
        <name>Mn(2+)</name>
        <dbReference type="ChEBI" id="CHEBI:29035"/>
    </ligand>
</feature>
<evidence type="ECO:0000256" key="2">
    <source>
        <dbReference type="ARBA" id="ARBA00002170"/>
    </source>
</evidence>
<organism evidence="16 17">
    <name type="scientific">Aspergillus homomorphus (strain CBS 101889)</name>
    <dbReference type="NCBI Taxonomy" id="1450537"/>
    <lineage>
        <taxon>Eukaryota</taxon>
        <taxon>Fungi</taxon>
        <taxon>Dikarya</taxon>
        <taxon>Ascomycota</taxon>
        <taxon>Pezizomycotina</taxon>
        <taxon>Eurotiomycetes</taxon>
        <taxon>Eurotiomycetidae</taxon>
        <taxon>Eurotiales</taxon>
        <taxon>Aspergillaceae</taxon>
        <taxon>Aspergillus</taxon>
        <taxon>Aspergillus subgen. Circumdati</taxon>
    </lineage>
</organism>
<reference evidence="16 17" key="1">
    <citation type="submission" date="2018-02" db="EMBL/GenBank/DDBJ databases">
        <title>The genomes of Aspergillus section Nigri reveals drivers in fungal speciation.</title>
        <authorList>
            <consortium name="DOE Joint Genome Institute"/>
            <person name="Vesth T.C."/>
            <person name="Nybo J."/>
            <person name="Theobald S."/>
            <person name="Brandl J."/>
            <person name="Frisvad J.C."/>
            <person name="Nielsen K.F."/>
            <person name="Lyhne E.K."/>
            <person name="Kogle M.E."/>
            <person name="Kuo A."/>
            <person name="Riley R."/>
            <person name="Clum A."/>
            <person name="Nolan M."/>
            <person name="Lipzen A."/>
            <person name="Salamov A."/>
            <person name="Henrissat B."/>
            <person name="Wiebenga A."/>
            <person name="De vries R.P."/>
            <person name="Grigoriev I.V."/>
            <person name="Mortensen U.H."/>
            <person name="Andersen M.R."/>
            <person name="Baker S.E."/>
        </authorList>
    </citation>
    <scope>NUCLEOTIDE SEQUENCE [LARGE SCALE GENOMIC DNA]</scope>
    <source>
        <strain evidence="16 17">CBS 101889</strain>
    </source>
</reference>
<feature type="domain" description="Manganese/iron superoxide dismutase N-terminal" evidence="14">
    <location>
        <begin position="2"/>
        <end position="73"/>
    </location>
</feature>